<dbReference type="InterPro" id="IPR050406">
    <property type="entry name" value="FGGY_Carb_Kinase"/>
</dbReference>
<keyword evidence="3 6" id="KW-0418">Kinase</keyword>
<dbReference type="PANTHER" id="PTHR43095:SF5">
    <property type="entry name" value="XYLULOSE KINASE"/>
    <property type="match status" value="1"/>
</dbReference>
<dbReference type="PIRSF" id="PIRSF000538">
    <property type="entry name" value="GlpK"/>
    <property type="match status" value="1"/>
</dbReference>
<comment type="caution">
    <text evidence="6">The sequence shown here is derived from an EMBL/GenBank/DDBJ whole genome shotgun (WGS) entry which is preliminary data.</text>
</comment>
<dbReference type="AlphaFoldDB" id="A0A9X1KY27"/>
<dbReference type="SUPFAM" id="SSF53067">
    <property type="entry name" value="Actin-like ATPase domain"/>
    <property type="match status" value="2"/>
</dbReference>
<dbReference type="EMBL" id="JAIXNE010000002">
    <property type="protein sequence ID" value="MCA6074807.1"/>
    <property type="molecule type" value="Genomic_DNA"/>
</dbReference>
<dbReference type="GO" id="GO:0016301">
    <property type="term" value="F:kinase activity"/>
    <property type="evidence" value="ECO:0007669"/>
    <property type="project" value="UniProtKB-KW"/>
</dbReference>
<dbReference type="InterPro" id="IPR000577">
    <property type="entry name" value="Carb_kinase_FGGY"/>
</dbReference>
<dbReference type="Pfam" id="PF02782">
    <property type="entry name" value="FGGY_C"/>
    <property type="match status" value="1"/>
</dbReference>
<feature type="domain" description="Carbohydrate kinase FGGY C-terminal" evidence="5">
    <location>
        <begin position="263"/>
        <end position="451"/>
    </location>
</feature>
<sequence length="498" mass="54591">MSDQKYLLGIDLGSSSVKASLVDLATGSAVASCFEPSEEMPIHSPSSDWAEQDPEMWWQNTVRAIRRVTAGHPGSADRIEGIGISYQMHGLVLLDKEGRVLRPAIIWCDSRAVDAGDQLTEQLEESYCFDTLLNVPGNFTASKLKWVIENEPEIFDRVHRFMLPGDYIAYRLTGEYSTTSTGLSEGIFWDFESWQISGPVLDVLGVKRGLVPDLVPEFGLQGRMGESAAKELGMQAGVPIGYRAGDQPNNALSLKVSEAGQVAATAGTSGVIYAVTDIPSGDKLSRVNTFLHPSQAGKKYGILLCVNGTGIAYNWIRRISADSGKPYDELNQMAGEINPGSDGLQFFPFGNGAERMLSNRKMDAALLGINFNRHSNAHIFRAVQEGVCFAMYYGFEVLESLGSKPSVIRVADANMFKSPIFCQLFTDLTNCRVELYDTDGARGAALAAGVGLKYYPSMQDIPLKLKKTYLPSDAGRSEYLNLYQAWKKILIEKLIKTL</sequence>
<protein>
    <submittedName>
        <fullName evidence="6">Carbohydrate kinase</fullName>
    </submittedName>
</protein>
<dbReference type="PANTHER" id="PTHR43095">
    <property type="entry name" value="SUGAR KINASE"/>
    <property type="match status" value="1"/>
</dbReference>
<evidence type="ECO:0000313" key="8">
    <source>
        <dbReference type="EMBL" id="MCA6077112.1"/>
    </source>
</evidence>
<accession>A0A9X1KY27</accession>
<evidence type="ECO:0000259" key="5">
    <source>
        <dbReference type="Pfam" id="PF02782"/>
    </source>
</evidence>
<comment type="similarity">
    <text evidence="1">Belongs to the FGGY kinase family.</text>
</comment>
<name>A0A9X1KY27_9BACT</name>
<reference evidence="6" key="1">
    <citation type="submission" date="2021-09" db="EMBL/GenBank/DDBJ databases">
        <title>Fulvivirga sp. isolated from coastal sediment.</title>
        <authorList>
            <person name="Yu H."/>
        </authorList>
    </citation>
    <scope>NUCLEOTIDE SEQUENCE</scope>
    <source>
        <strain evidence="6">1062</strain>
    </source>
</reference>
<dbReference type="InterPro" id="IPR043129">
    <property type="entry name" value="ATPase_NBD"/>
</dbReference>
<dbReference type="Gene3D" id="3.30.420.40">
    <property type="match status" value="2"/>
</dbReference>
<dbReference type="Pfam" id="PF00370">
    <property type="entry name" value="FGGY_N"/>
    <property type="match status" value="1"/>
</dbReference>
<evidence type="ECO:0000256" key="3">
    <source>
        <dbReference type="ARBA" id="ARBA00022777"/>
    </source>
</evidence>
<dbReference type="GO" id="GO:0005975">
    <property type="term" value="P:carbohydrate metabolic process"/>
    <property type="evidence" value="ECO:0007669"/>
    <property type="project" value="InterPro"/>
</dbReference>
<dbReference type="CDD" id="cd07809">
    <property type="entry name" value="ASKHA_NBD_FGGY_BaXK-like"/>
    <property type="match status" value="1"/>
</dbReference>
<evidence type="ECO:0000256" key="2">
    <source>
        <dbReference type="ARBA" id="ARBA00022679"/>
    </source>
</evidence>
<dbReference type="EMBL" id="JAIXNE010000004">
    <property type="protein sequence ID" value="MCA6077112.1"/>
    <property type="molecule type" value="Genomic_DNA"/>
</dbReference>
<dbReference type="RefSeq" id="WP_225697918.1">
    <property type="nucleotide sequence ID" value="NZ_JAIXNE010000002.1"/>
</dbReference>
<evidence type="ECO:0000313" key="7">
    <source>
        <dbReference type="EMBL" id="MCA6075984.1"/>
    </source>
</evidence>
<dbReference type="EMBL" id="JAIXNE010000003">
    <property type="protein sequence ID" value="MCA6075984.1"/>
    <property type="molecule type" value="Genomic_DNA"/>
</dbReference>
<feature type="domain" description="Carbohydrate kinase FGGY N-terminal" evidence="4">
    <location>
        <begin position="6"/>
        <end position="249"/>
    </location>
</feature>
<evidence type="ECO:0000259" key="4">
    <source>
        <dbReference type="Pfam" id="PF00370"/>
    </source>
</evidence>
<proteinExistence type="inferred from homology"/>
<evidence type="ECO:0000256" key="1">
    <source>
        <dbReference type="ARBA" id="ARBA00009156"/>
    </source>
</evidence>
<keyword evidence="9" id="KW-1185">Reference proteome</keyword>
<dbReference type="InterPro" id="IPR018485">
    <property type="entry name" value="FGGY_C"/>
</dbReference>
<gene>
    <name evidence="6" type="ORF">LDX50_07990</name>
    <name evidence="7" type="ORF">LDX50_13960</name>
    <name evidence="8" type="ORF">LDX50_19680</name>
</gene>
<evidence type="ECO:0000313" key="9">
    <source>
        <dbReference type="Proteomes" id="UP001139409"/>
    </source>
</evidence>
<dbReference type="Proteomes" id="UP001139409">
    <property type="component" value="Unassembled WGS sequence"/>
</dbReference>
<dbReference type="InterPro" id="IPR018484">
    <property type="entry name" value="FGGY_N"/>
</dbReference>
<evidence type="ECO:0000313" key="6">
    <source>
        <dbReference type="EMBL" id="MCA6074807.1"/>
    </source>
</evidence>
<keyword evidence="2" id="KW-0808">Transferase</keyword>
<organism evidence="6 9">
    <name type="scientific">Fulvivirga sedimenti</name>
    <dbReference type="NCBI Taxonomy" id="2879465"/>
    <lineage>
        <taxon>Bacteria</taxon>
        <taxon>Pseudomonadati</taxon>
        <taxon>Bacteroidota</taxon>
        <taxon>Cytophagia</taxon>
        <taxon>Cytophagales</taxon>
        <taxon>Fulvivirgaceae</taxon>
        <taxon>Fulvivirga</taxon>
    </lineage>
</organism>